<gene>
    <name evidence="4" type="primary">LOC108835897</name>
</gene>
<evidence type="ECO:0000259" key="2">
    <source>
        <dbReference type="Pfam" id="PF02721"/>
    </source>
</evidence>
<evidence type="ECO:0000313" key="3">
    <source>
        <dbReference type="Proteomes" id="UP000504610"/>
    </source>
</evidence>
<name>A0A6J0LXV3_RAPSA</name>
<dbReference type="PANTHER" id="PTHR47165">
    <property type="entry name" value="OS03G0429900 PROTEIN"/>
    <property type="match status" value="1"/>
</dbReference>
<keyword evidence="3" id="KW-1185">Reference proteome</keyword>
<dbReference type="InterPro" id="IPR012340">
    <property type="entry name" value="NA-bd_OB-fold"/>
</dbReference>
<feature type="region of interest" description="Disordered" evidence="1">
    <location>
        <begin position="511"/>
        <end position="555"/>
    </location>
</feature>
<dbReference type="Pfam" id="PF02721">
    <property type="entry name" value="DUF223"/>
    <property type="match status" value="2"/>
</dbReference>
<sequence length="555" mass="61758">MGMITSESTITLLNVVKLFKTSWMVEVKVLHSWTHPSNYSAGDSLNFILADKTGVKIHCTCKKVFFPRVKRLQLGQWRFVENFSLTASAESTITLLNDVKPFKTSWMVEVKVLHSWTQPSNYSAGDSLNFILADKTGVKIHCTCKKVFFPRVKRLQLGQWRFVENFSLTASAGKYRATSHKYKMVILSNSNVTKSTLENDDKFLSLASFTEIISGSLNSNFLFDVIGQAIDIGDIQVIPVQGKETKKLQLTLTDTEDNQIPCCLWGRFAEQMLYTSKVAQVNKNFLCLLRFAKINVYQGQVQITNAFDSSAIEINPAGFDVEDYLQVIPKNEQALATVGHEVAIPKGRKCPADKWSVYPERSILDIIMATETEKCIVKGTIYAIDTDYAWFKLHLLIKDDTGETKVMLLDTIAEPILGVSAEVLLDGSLEEVQDPEDLPDAITELIGKTFKFGVYVGKDNVDYGADIFNIGKTWFADAIISIADDENTEDTLTTIASSDRSSGQVSLISIDSEENTSLSSTPLSKRKGDCEIGDHSSTSKKQCSKIIKQEKNGGD</sequence>
<dbReference type="CDD" id="cd04481">
    <property type="entry name" value="RPA1_DBD_B_like"/>
    <property type="match status" value="1"/>
</dbReference>
<feature type="domain" description="Replication protein A 70 kDa DNA-binding subunit B/D first OB fold" evidence="2">
    <location>
        <begin position="13"/>
        <end position="91"/>
    </location>
</feature>
<dbReference type="SUPFAM" id="SSF50249">
    <property type="entry name" value="Nucleic acid-binding proteins"/>
    <property type="match status" value="4"/>
</dbReference>
<protein>
    <submittedName>
        <fullName evidence="4">Uncharacterized protein LOC108835897</fullName>
    </submittedName>
</protein>
<proteinExistence type="predicted"/>
<accession>A0A6J0LXV3</accession>
<feature type="domain" description="Replication protein A 70 kDa DNA-binding subunit B/D first OB fold" evidence="2">
    <location>
        <begin position="94"/>
        <end position="195"/>
    </location>
</feature>
<evidence type="ECO:0000313" key="4">
    <source>
        <dbReference type="RefSeq" id="XP_018464618.2"/>
    </source>
</evidence>
<evidence type="ECO:0000256" key="1">
    <source>
        <dbReference type="SAM" id="MobiDB-lite"/>
    </source>
</evidence>
<feature type="compositionally biased region" description="Polar residues" evidence="1">
    <location>
        <begin position="511"/>
        <end position="523"/>
    </location>
</feature>
<reference evidence="3" key="1">
    <citation type="journal article" date="2019" name="Database">
        <title>The radish genome database (RadishGD): an integrated information resource for radish genomics.</title>
        <authorList>
            <person name="Yu H.J."/>
            <person name="Baek S."/>
            <person name="Lee Y.J."/>
            <person name="Cho A."/>
            <person name="Mun J.H."/>
        </authorList>
    </citation>
    <scope>NUCLEOTIDE SEQUENCE [LARGE SCALE GENOMIC DNA]</scope>
    <source>
        <strain evidence="3">cv. WK10039</strain>
    </source>
</reference>
<reference evidence="4" key="2">
    <citation type="submission" date="2025-08" db="UniProtKB">
        <authorList>
            <consortium name="RefSeq"/>
        </authorList>
    </citation>
    <scope>IDENTIFICATION</scope>
    <source>
        <tissue evidence="4">Leaf</tissue>
    </source>
</reference>
<dbReference type="PANTHER" id="PTHR47165:SF4">
    <property type="entry name" value="OS03G0429900 PROTEIN"/>
    <property type="match status" value="1"/>
</dbReference>
<dbReference type="Gene3D" id="2.40.50.140">
    <property type="entry name" value="Nucleic acid-binding proteins"/>
    <property type="match status" value="4"/>
</dbReference>
<dbReference type="RefSeq" id="XP_018464618.2">
    <property type="nucleotide sequence ID" value="XM_018609116.2"/>
</dbReference>
<dbReference type="AlphaFoldDB" id="A0A6J0LXV3"/>
<dbReference type="InterPro" id="IPR003871">
    <property type="entry name" value="RFA1B/D_OB_1st"/>
</dbReference>
<dbReference type="KEGG" id="rsz:108835897"/>
<dbReference type="Proteomes" id="UP000504610">
    <property type="component" value="Chromosome 6"/>
</dbReference>
<organism evidence="3 4">
    <name type="scientific">Raphanus sativus</name>
    <name type="common">Radish</name>
    <name type="synonym">Raphanus raphanistrum var. sativus</name>
    <dbReference type="NCBI Taxonomy" id="3726"/>
    <lineage>
        <taxon>Eukaryota</taxon>
        <taxon>Viridiplantae</taxon>
        <taxon>Streptophyta</taxon>
        <taxon>Embryophyta</taxon>
        <taxon>Tracheophyta</taxon>
        <taxon>Spermatophyta</taxon>
        <taxon>Magnoliopsida</taxon>
        <taxon>eudicotyledons</taxon>
        <taxon>Gunneridae</taxon>
        <taxon>Pentapetalae</taxon>
        <taxon>rosids</taxon>
        <taxon>malvids</taxon>
        <taxon>Brassicales</taxon>
        <taxon>Brassicaceae</taxon>
        <taxon>Brassiceae</taxon>
        <taxon>Raphanus</taxon>
    </lineage>
</organism>
<dbReference type="GeneID" id="108835897"/>
<dbReference type="CDD" id="cd04480">
    <property type="entry name" value="RPA1_DBD_A_like"/>
    <property type="match status" value="2"/>
</dbReference>
<dbReference type="OrthoDB" id="1096599at2759"/>